<dbReference type="EMBL" id="JAWMWH010000003">
    <property type="protein sequence ID" value="MEJ6401107.1"/>
    <property type="molecule type" value="Genomic_DNA"/>
</dbReference>
<reference evidence="8 9" key="1">
    <citation type="submission" date="2023-10" db="EMBL/GenBank/DDBJ databases">
        <title>Nicoliella lavandulae sp. nov. isolated from Lavandula angustifolia flowers.</title>
        <authorList>
            <person name="Alcantara C."/>
            <person name="Zuniga M."/>
            <person name="Landete J.M."/>
            <person name="Monedero V."/>
        </authorList>
    </citation>
    <scope>NUCLEOTIDE SEQUENCE [LARGE SCALE GENOMIC DNA]</scope>
    <source>
        <strain evidence="8 9">Es01</strain>
    </source>
</reference>
<feature type="transmembrane region" description="Helical" evidence="6">
    <location>
        <begin position="149"/>
        <end position="171"/>
    </location>
</feature>
<comment type="caution">
    <text evidence="8">The sequence shown here is derived from an EMBL/GenBank/DDBJ whole genome shotgun (WGS) entry which is preliminary data.</text>
</comment>
<dbReference type="Gene3D" id="1.20.1250.20">
    <property type="entry name" value="MFS general substrate transporter like domains"/>
    <property type="match status" value="1"/>
</dbReference>
<feature type="transmembrane region" description="Helical" evidence="6">
    <location>
        <begin position="116"/>
        <end position="137"/>
    </location>
</feature>
<feature type="transmembrane region" description="Helical" evidence="6">
    <location>
        <begin position="63"/>
        <end position="82"/>
    </location>
</feature>
<evidence type="ECO:0000256" key="4">
    <source>
        <dbReference type="ARBA" id="ARBA00022989"/>
    </source>
</evidence>
<evidence type="ECO:0000256" key="6">
    <source>
        <dbReference type="SAM" id="Phobius"/>
    </source>
</evidence>
<feature type="transmembrane region" description="Helical" evidence="6">
    <location>
        <begin position="245"/>
        <end position="263"/>
    </location>
</feature>
<dbReference type="PANTHER" id="PTHR23508">
    <property type="entry name" value="CARBOXYLIC ACID TRANSPORTER PROTEIN HOMOLOG"/>
    <property type="match status" value="1"/>
</dbReference>
<evidence type="ECO:0000256" key="2">
    <source>
        <dbReference type="ARBA" id="ARBA00022448"/>
    </source>
</evidence>
<dbReference type="Pfam" id="PF00083">
    <property type="entry name" value="Sugar_tr"/>
    <property type="match status" value="1"/>
</dbReference>
<evidence type="ECO:0000313" key="8">
    <source>
        <dbReference type="EMBL" id="MEJ6401107.1"/>
    </source>
</evidence>
<feature type="transmembrane region" description="Helical" evidence="6">
    <location>
        <begin position="370"/>
        <end position="393"/>
    </location>
</feature>
<dbReference type="PROSITE" id="PS50850">
    <property type="entry name" value="MFS"/>
    <property type="match status" value="1"/>
</dbReference>
<dbReference type="SUPFAM" id="SSF103473">
    <property type="entry name" value="MFS general substrate transporter"/>
    <property type="match status" value="1"/>
</dbReference>
<sequence>MMTANNYTLTQRIDTAKESPLFYKIFALVGAGMMLDAADVYMASTINSSIIATHFATLNQGSTFLSVGFLGLFIGSIITGYLGDFFGRRATYHWNLLIFSIATLIGAFSINIEMLIATRFIAAIGLGAEIVTGYSMISEFAPVNKQGKWSGMIAIIANLGAPLGLLLSTILIGNYGWRSMFIFIGLCAFILFFCRRNLPESPRWLIQHGRKEEAQSIIEKLELKGHYDEDQSTNKNAMTINKGRGLLVAITAVSASLLCQYTFTSWVPTLLAGRGISIIHSMWFATIMMIGAPIGAFIGSLLIDRLGHKFTIVPAFILTAIAGIAYGFETTAFGTIANGFILTTLLYILIASNVSVYAPELFATNYRFRGTGFANGIAKLLTTLSPYMVLFIITKYNPTMIFFIIAGISLFAALIVGFFGPETKQQPIK</sequence>
<keyword evidence="9" id="KW-1185">Reference proteome</keyword>
<dbReference type="PANTHER" id="PTHR23508:SF10">
    <property type="entry name" value="CARBOXYLIC ACID TRANSPORTER PROTEIN HOMOLOG"/>
    <property type="match status" value="1"/>
</dbReference>
<dbReference type="RefSeq" id="WP_339960954.1">
    <property type="nucleotide sequence ID" value="NZ_JAWMWH010000003.1"/>
</dbReference>
<dbReference type="CDD" id="cd17316">
    <property type="entry name" value="MFS_SV2_like"/>
    <property type="match status" value="1"/>
</dbReference>
<evidence type="ECO:0000259" key="7">
    <source>
        <dbReference type="PROSITE" id="PS50850"/>
    </source>
</evidence>
<keyword evidence="3 6" id="KW-0812">Transmembrane</keyword>
<feature type="transmembrane region" description="Helical" evidence="6">
    <location>
        <begin position="21"/>
        <end position="43"/>
    </location>
</feature>
<evidence type="ECO:0000313" key="9">
    <source>
        <dbReference type="Proteomes" id="UP001370590"/>
    </source>
</evidence>
<feature type="transmembrane region" description="Helical" evidence="6">
    <location>
        <begin position="310"/>
        <end position="328"/>
    </location>
</feature>
<dbReference type="InterPro" id="IPR020846">
    <property type="entry name" value="MFS_dom"/>
</dbReference>
<keyword evidence="2" id="KW-0813">Transport</keyword>
<accession>A0ABU8SMH7</accession>
<dbReference type="InterPro" id="IPR036259">
    <property type="entry name" value="MFS_trans_sf"/>
</dbReference>
<feature type="transmembrane region" description="Helical" evidence="6">
    <location>
        <begin position="283"/>
        <end position="303"/>
    </location>
</feature>
<dbReference type="Proteomes" id="UP001370590">
    <property type="component" value="Unassembled WGS sequence"/>
</dbReference>
<name>A0ABU8SMH7_9LACO</name>
<organism evidence="8 9">
    <name type="scientific">Nicoliella lavandulae</name>
    <dbReference type="NCBI Taxonomy" id="3082954"/>
    <lineage>
        <taxon>Bacteria</taxon>
        <taxon>Bacillati</taxon>
        <taxon>Bacillota</taxon>
        <taxon>Bacilli</taxon>
        <taxon>Lactobacillales</taxon>
        <taxon>Lactobacillaceae</taxon>
        <taxon>Nicoliella</taxon>
    </lineage>
</organism>
<proteinExistence type="predicted"/>
<gene>
    <name evidence="8" type="ORF">R4146_08125</name>
</gene>
<feature type="transmembrane region" description="Helical" evidence="6">
    <location>
        <begin position="94"/>
        <end position="110"/>
    </location>
</feature>
<feature type="transmembrane region" description="Helical" evidence="6">
    <location>
        <begin position="177"/>
        <end position="194"/>
    </location>
</feature>
<keyword evidence="5 6" id="KW-0472">Membrane</keyword>
<dbReference type="InterPro" id="IPR005828">
    <property type="entry name" value="MFS_sugar_transport-like"/>
</dbReference>
<comment type="subcellular location">
    <subcellularLocation>
        <location evidence="1">Cell membrane</location>
        <topology evidence="1">Multi-pass membrane protein</topology>
    </subcellularLocation>
</comment>
<feature type="domain" description="Major facilitator superfamily (MFS) profile" evidence="7">
    <location>
        <begin position="25"/>
        <end position="424"/>
    </location>
</feature>
<feature type="transmembrane region" description="Helical" evidence="6">
    <location>
        <begin position="340"/>
        <end position="358"/>
    </location>
</feature>
<evidence type="ECO:0000256" key="5">
    <source>
        <dbReference type="ARBA" id="ARBA00023136"/>
    </source>
</evidence>
<feature type="transmembrane region" description="Helical" evidence="6">
    <location>
        <begin position="399"/>
        <end position="419"/>
    </location>
</feature>
<evidence type="ECO:0000256" key="1">
    <source>
        <dbReference type="ARBA" id="ARBA00004651"/>
    </source>
</evidence>
<evidence type="ECO:0000256" key="3">
    <source>
        <dbReference type="ARBA" id="ARBA00022692"/>
    </source>
</evidence>
<keyword evidence="4 6" id="KW-1133">Transmembrane helix</keyword>
<protein>
    <submittedName>
        <fullName evidence="8">MFS transporter</fullName>
    </submittedName>
</protein>